<dbReference type="AlphaFoldDB" id="E0XQU7"/>
<evidence type="ECO:0000256" key="1">
    <source>
        <dbReference type="ARBA" id="ARBA00022490"/>
    </source>
</evidence>
<proteinExistence type="predicted"/>
<keyword evidence="4" id="KW-0418">Kinase</keyword>
<evidence type="ECO:0008006" key="8">
    <source>
        <dbReference type="Google" id="ProtNLM"/>
    </source>
</evidence>
<organism evidence="7">
    <name type="scientific">uncultured gamma proteobacterium HF0010_11K06</name>
    <dbReference type="NCBI Taxonomy" id="710980"/>
    <lineage>
        <taxon>Bacteria</taxon>
        <taxon>Pseudomonadati</taxon>
        <taxon>Pseudomonadota</taxon>
        <taxon>Gammaproteobacteria</taxon>
        <taxon>environmental samples</taxon>
    </lineage>
</organism>
<dbReference type="GO" id="GO:0015937">
    <property type="term" value="P:coenzyme A biosynthetic process"/>
    <property type="evidence" value="ECO:0007669"/>
    <property type="project" value="UniProtKB-KW"/>
</dbReference>
<dbReference type="CDD" id="cd24085">
    <property type="entry name" value="ASKHA_NBD_PanK-II_bac"/>
    <property type="match status" value="1"/>
</dbReference>
<evidence type="ECO:0000256" key="2">
    <source>
        <dbReference type="ARBA" id="ARBA00022679"/>
    </source>
</evidence>
<dbReference type="SUPFAM" id="SSF53067">
    <property type="entry name" value="Actin-like ATPase domain"/>
    <property type="match status" value="1"/>
</dbReference>
<keyword evidence="5" id="KW-0067">ATP-binding</keyword>
<keyword evidence="1" id="KW-0963">Cytoplasm</keyword>
<dbReference type="GO" id="GO:0004594">
    <property type="term" value="F:pantothenate kinase activity"/>
    <property type="evidence" value="ECO:0007669"/>
    <property type="project" value="InterPro"/>
</dbReference>
<keyword evidence="3" id="KW-0547">Nucleotide-binding</keyword>
<dbReference type="PANTHER" id="PTHR12280">
    <property type="entry name" value="PANTOTHENATE KINASE"/>
    <property type="match status" value="1"/>
</dbReference>
<evidence type="ECO:0000313" key="7">
    <source>
        <dbReference type="EMBL" id="ADI16788.1"/>
    </source>
</evidence>
<accession>E0XQU7</accession>
<sequence length="267" mass="28491">MNEIDVGVDFGITNSDIAIKSDKSVSYKTLSSEKNIHLSLKNIIKDLQSNSVLNNICVTGGKHLDLPDNFDGLKILKKNEITCIGAGAKYLSGIDSDFLVLSCGSGTACVGYKNKTSTHLGGSGLGGGTIRGLCKLAAQVDDPEEINELSKKGSQIGDYVLKDVVSGPIGFLPEDSIAVHLGNLDMINKLKKEDICKSIIYLVATNIARLAATTAISSSLDKIVVVGRSPNYSLYTEVLQRWIEYSGLEVIFLKEGEFATAIGALES</sequence>
<dbReference type="PIRSF" id="PIRSF036940">
    <property type="entry name" value="PanK_bac_aCoA"/>
    <property type="match status" value="1"/>
</dbReference>
<keyword evidence="6" id="KW-0173">Coenzyme A biosynthesis</keyword>
<evidence type="ECO:0000256" key="3">
    <source>
        <dbReference type="ARBA" id="ARBA00022741"/>
    </source>
</evidence>
<dbReference type="InterPro" id="IPR011602">
    <property type="entry name" value="Type_II_PanK_bac"/>
</dbReference>
<protein>
    <recommendedName>
        <fullName evidence="8">Pantothenate kinase, acetyl-CoA regulated</fullName>
    </recommendedName>
</protein>
<name>E0XQU7_9GAMM</name>
<dbReference type="Pfam" id="PF03630">
    <property type="entry name" value="Fumble"/>
    <property type="match status" value="1"/>
</dbReference>
<dbReference type="EMBL" id="GU474847">
    <property type="protein sequence ID" value="ADI16788.1"/>
    <property type="molecule type" value="Genomic_DNA"/>
</dbReference>
<evidence type="ECO:0000256" key="6">
    <source>
        <dbReference type="ARBA" id="ARBA00022993"/>
    </source>
</evidence>
<dbReference type="Gene3D" id="3.30.420.40">
    <property type="match status" value="1"/>
</dbReference>
<dbReference type="GO" id="GO:0005829">
    <property type="term" value="C:cytosol"/>
    <property type="evidence" value="ECO:0007669"/>
    <property type="project" value="TreeGrafter"/>
</dbReference>
<evidence type="ECO:0000256" key="4">
    <source>
        <dbReference type="ARBA" id="ARBA00022777"/>
    </source>
</evidence>
<dbReference type="InterPro" id="IPR043129">
    <property type="entry name" value="ATPase_NBD"/>
</dbReference>
<dbReference type="InterPro" id="IPR004567">
    <property type="entry name" value="Type_II_PanK"/>
</dbReference>
<dbReference type="PANTHER" id="PTHR12280:SF20">
    <property type="entry name" value="4'-PHOSPHOPANTETHEINE PHOSPHATASE"/>
    <property type="match status" value="1"/>
</dbReference>
<keyword evidence="2" id="KW-0808">Transferase</keyword>
<dbReference type="GO" id="GO:0005524">
    <property type="term" value="F:ATP binding"/>
    <property type="evidence" value="ECO:0007669"/>
    <property type="project" value="UniProtKB-KW"/>
</dbReference>
<evidence type="ECO:0000256" key="5">
    <source>
        <dbReference type="ARBA" id="ARBA00022840"/>
    </source>
</evidence>
<reference evidence="7" key="1">
    <citation type="journal article" date="2011" name="Environ. Microbiol.">
        <title>Time-series analyses of Monterey Bay coastal microbial picoplankton using a 'genome proxy' microarray.</title>
        <authorList>
            <person name="Rich V.I."/>
            <person name="Pham V.D."/>
            <person name="Eppley J."/>
            <person name="Shi Y."/>
            <person name="DeLong E.F."/>
        </authorList>
    </citation>
    <scope>NUCLEOTIDE SEQUENCE</scope>
</reference>